<evidence type="ECO:0000256" key="2">
    <source>
        <dbReference type="SAM" id="MobiDB-lite"/>
    </source>
</evidence>
<evidence type="ECO:0000313" key="4">
    <source>
        <dbReference type="Proteomes" id="UP001159405"/>
    </source>
</evidence>
<gene>
    <name evidence="3" type="ORF">PLOB_00041606</name>
</gene>
<organism evidence="3 4">
    <name type="scientific">Porites lobata</name>
    <dbReference type="NCBI Taxonomy" id="104759"/>
    <lineage>
        <taxon>Eukaryota</taxon>
        <taxon>Metazoa</taxon>
        <taxon>Cnidaria</taxon>
        <taxon>Anthozoa</taxon>
        <taxon>Hexacorallia</taxon>
        <taxon>Scleractinia</taxon>
        <taxon>Fungiina</taxon>
        <taxon>Poritidae</taxon>
        <taxon>Porites</taxon>
    </lineage>
</organism>
<dbReference type="EMBL" id="CALNXK010000653">
    <property type="protein sequence ID" value="CAH3188791.1"/>
    <property type="molecule type" value="Genomic_DNA"/>
</dbReference>
<dbReference type="Gene3D" id="1.10.287.2610">
    <property type="match status" value="1"/>
</dbReference>
<proteinExistence type="predicted"/>
<protein>
    <submittedName>
        <fullName evidence="3">Uncharacterized protein</fullName>
    </submittedName>
</protein>
<feature type="coiled-coil region" evidence="1">
    <location>
        <begin position="60"/>
        <end position="136"/>
    </location>
</feature>
<evidence type="ECO:0000313" key="3">
    <source>
        <dbReference type="EMBL" id="CAH3188791.1"/>
    </source>
</evidence>
<sequence length="174" mass="20239">MAETVKRKSRKSSSASSTDDNLSPDGKKLRHYASLSDSELCESDEVLSILNMVGEVIPKLEQVLEKLENLERYVKAVEKEVNNLQAKVDCFEAFKNKTEKKIKELEDGLDFANTERESFKEKFENLKCEINQLRDEKLYMEVYQRRENLRFFGIKEEADTEEDARKVLVGFLKT</sequence>
<dbReference type="Proteomes" id="UP001159405">
    <property type="component" value="Unassembled WGS sequence"/>
</dbReference>
<keyword evidence="4" id="KW-1185">Reference proteome</keyword>
<comment type="caution">
    <text evidence="3">The sequence shown here is derived from an EMBL/GenBank/DDBJ whole genome shotgun (WGS) entry which is preliminary data.</text>
</comment>
<keyword evidence="1" id="KW-0175">Coiled coil</keyword>
<reference evidence="3 4" key="1">
    <citation type="submission" date="2022-05" db="EMBL/GenBank/DDBJ databases">
        <authorList>
            <consortium name="Genoscope - CEA"/>
            <person name="William W."/>
        </authorList>
    </citation>
    <scope>NUCLEOTIDE SEQUENCE [LARGE SCALE GENOMIC DNA]</scope>
</reference>
<feature type="region of interest" description="Disordered" evidence="2">
    <location>
        <begin position="1"/>
        <end position="28"/>
    </location>
</feature>
<accession>A0ABN8SAP7</accession>
<name>A0ABN8SAP7_9CNID</name>
<evidence type="ECO:0000256" key="1">
    <source>
        <dbReference type="SAM" id="Coils"/>
    </source>
</evidence>